<keyword evidence="2" id="KW-1185">Reference proteome</keyword>
<organism evidence="1 2">
    <name type="scientific">Violaceomyces palustris</name>
    <dbReference type="NCBI Taxonomy" id="1673888"/>
    <lineage>
        <taxon>Eukaryota</taxon>
        <taxon>Fungi</taxon>
        <taxon>Dikarya</taxon>
        <taxon>Basidiomycota</taxon>
        <taxon>Ustilaginomycotina</taxon>
        <taxon>Ustilaginomycetes</taxon>
        <taxon>Violaceomycetales</taxon>
        <taxon>Violaceomycetaceae</taxon>
        <taxon>Violaceomyces</taxon>
    </lineage>
</organism>
<protein>
    <submittedName>
        <fullName evidence="1">Uncharacterized protein</fullName>
    </submittedName>
</protein>
<dbReference type="Proteomes" id="UP000245626">
    <property type="component" value="Unassembled WGS sequence"/>
</dbReference>
<evidence type="ECO:0000313" key="2">
    <source>
        <dbReference type="Proteomes" id="UP000245626"/>
    </source>
</evidence>
<accession>A0ACD0NN14</accession>
<reference evidence="1 2" key="1">
    <citation type="journal article" date="2018" name="Mol. Biol. Evol.">
        <title>Broad Genomic Sampling Reveals a Smut Pathogenic Ancestry of the Fungal Clade Ustilaginomycotina.</title>
        <authorList>
            <person name="Kijpornyongpan T."/>
            <person name="Mondo S.J."/>
            <person name="Barry K."/>
            <person name="Sandor L."/>
            <person name="Lee J."/>
            <person name="Lipzen A."/>
            <person name="Pangilinan J."/>
            <person name="LaButti K."/>
            <person name="Hainaut M."/>
            <person name="Henrissat B."/>
            <person name="Grigoriev I.V."/>
            <person name="Spatafora J.W."/>
            <person name="Aime M.C."/>
        </authorList>
    </citation>
    <scope>NUCLEOTIDE SEQUENCE [LARGE SCALE GENOMIC DNA]</scope>
    <source>
        <strain evidence="1 2">SA 807</strain>
    </source>
</reference>
<name>A0ACD0NN14_9BASI</name>
<sequence>MEYIHTVRKSATPHHPSTVGEREREKPSTPSSIASPSSLMGADPPPVKGPCFAVPIVGLRMRQGERGRKETSWEKKEPSLGGRVQRGGKRRGHRPVSPRRQGRHGIQLGVRKSKKEKREKRQSKLEASGERVGKEDGFHTWNVSPPPLLFHLASLVQA</sequence>
<proteinExistence type="predicted"/>
<evidence type="ECO:0000313" key="1">
    <source>
        <dbReference type="EMBL" id="PWN47211.1"/>
    </source>
</evidence>
<gene>
    <name evidence="1" type="ORF">IE53DRAFT_262454</name>
</gene>
<dbReference type="EMBL" id="KZ820503">
    <property type="protein sequence ID" value="PWN47211.1"/>
    <property type="molecule type" value="Genomic_DNA"/>
</dbReference>